<dbReference type="PANTHER" id="PTHR42923">
    <property type="entry name" value="PROTOPORPHYRINOGEN OXIDASE"/>
    <property type="match status" value="1"/>
</dbReference>
<dbReference type="InterPro" id="IPR050464">
    <property type="entry name" value="Zeta_carotene_desat/Oxidored"/>
</dbReference>
<feature type="domain" description="Amine oxidase" evidence="1">
    <location>
        <begin position="46"/>
        <end position="516"/>
    </location>
</feature>
<evidence type="ECO:0000313" key="2">
    <source>
        <dbReference type="EMBL" id="GGL61769.1"/>
    </source>
</evidence>
<reference evidence="2" key="1">
    <citation type="journal article" date="2014" name="Int. J. Syst. Evol. Microbiol.">
        <title>Complete genome sequence of Corynebacterium casei LMG S-19264T (=DSM 44701T), isolated from a smear-ripened cheese.</title>
        <authorList>
            <consortium name="US DOE Joint Genome Institute (JGI-PGF)"/>
            <person name="Walter F."/>
            <person name="Albersmeier A."/>
            <person name="Kalinowski J."/>
            <person name="Ruckert C."/>
        </authorList>
    </citation>
    <scope>NUCLEOTIDE SEQUENCE</scope>
    <source>
        <strain evidence="2">CGMCC 4.7306</strain>
    </source>
</reference>
<sequence length="566" mass="60793">MSRPTSRGTDRAWRPGRDRRAELLPAIAGRPVADHGRSVAVIGGGIAGLAAATALLERGVAVTVLERQPYFGGRAGAWPVRHAADSVTMSRGFHAFFRQYYNLRGLLRRADPGLDRLRPVGDYPIRLAGGPTDSFARIPRTPPLSIAGFVLTSSSIRARDLARVDVGHALGLLDVDFPDTFSAWDRVSAAEFLDRLRFPAQARHLALEVFARSFFADPADFAAGELLAMFHSYFVGSSEGLLFDVPDDDYDSALWGPLSRRLADQGADLLLETDVHSIDLAEQTVRVRHRPAGSTVGDGAELTCDAVVIAVDPGGLAGLARGVTAGVTGGITGGITGADPDWLRQLGAVRTAPPFAVWRLWLDRPVAPGRPAFLATSGYGPLDNISVLDRYEAGSARWAAERGGSVVELHAYALGGSGWSGSDPGHRAAAGQLKSRLRTELAAVYPETAEARVLAEEWRTDQDCVLVGPGPWADRPTVGTPDPRVVLAGDAIRCELPVALMERAATTGFQAANQLLAGWGVRGHDLWTVPRQSRQRWPGALRHLLVRRLLGRQPLQPGNSPRHRNA</sequence>
<dbReference type="GO" id="GO:0016491">
    <property type="term" value="F:oxidoreductase activity"/>
    <property type="evidence" value="ECO:0007669"/>
    <property type="project" value="InterPro"/>
</dbReference>
<dbReference type="PRINTS" id="PR00419">
    <property type="entry name" value="ADXRDTASE"/>
</dbReference>
<dbReference type="Pfam" id="PF01593">
    <property type="entry name" value="Amino_oxidase"/>
    <property type="match status" value="1"/>
</dbReference>
<dbReference type="RefSeq" id="WP_188895132.1">
    <property type="nucleotide sequence ID" value="NZ_BMMZ01000004.1"/>
</dbReference>
<dbReference type="AlphaFoldDB" id="A0A917S759"/>
<protein>
    <submittedName>
        <fullName evidence="2">Isorenieratene synthase</fullName>
    </submittedName>
</protein>
<accession>A0A917S759</accession>
<dbReference type="PANTHER" id="PTHR42923:SF43">
    <property type="entry name" value="AMINE OXIDASE"/>
    <property type="match status" value="1"/>
</dbReference>
<organism evidence="2 3">
    <name type="scientific">Microlunatus endophyticus</name>
    <dbReference type="NCBI Taxonomy" id="1716077"/>
    <lineage>
        <taxon>Bacteria</taxon>
        <taxon>Bacillati</taxon>
        <taxon>Actinomycetota</taxon>
        <taxon>Actinomycetes</taxon>
        <taxon>Propionibacteriales</taxon>
        <taxon>Propionibacteriaceae</taxon>
        <taxon>Microlunatus</taxon>
    </lineage>
</organism>
<comment type="caution">
    <text evidence="2">The sequence shown here is derived from an EMBL/GenBank/DDBJ whole genome shotgun (WGS) entry which is preliminary data.</text>
</comment>
<reference evidence="2" key="2">
    <citation type="submission" date="2020-09" db="EMBL/GenBank/DDBJ databases">
        <authorList>
            <person name="Sun Q."/>
            <person name="Zhou Y."/>
        </authorList>
    </citation>
    <scope>NUCLEOTIDE SEQUENCE</scope>
    <source>
        <strain evidence="2">CGMCC 4.7306</strain>
    </source>
</reference>
<dbReference type="InterPro" id="IPR002937">
    <property type="entry name" value="Amino_oxidase"/>
</dbReference>
<dbReference type="InterPro" id="IPR036188">
    <property type="entry name" value="FAD/NAD-bd_sf"/>
</dbReference>
<dbReference type="SUPFAM" id="SSF51905">
    <property type="entry name" value="FAD/NAD(P)-binding domain"/>
    <property type="match status" value="1"/>
</dbReference>
<proteinExistence type="predicted"/>
<name>A0A917S759_9ACTN</name>
<dbReference type="EMBL" id="BMMZ01000004">
    <property type="protein sequence ID" value="GGL61769.1"/>
    <property type="molecule type" value="Genomic_DNA"/>
</dbReference>
<evidence type="ECO:0000313" key="3">
    <source>
        <dbReference type="Proteomes" id="UP000613840"/>
    </source>
</evidence>
<gene>
    <name evidence="2" type="primary">crtU</name>
    <name evidence="2" type="ORF">GCM10011575_20440</name>
</gene>
<dbReference type="Proteomes" id="UP000613840">
    <property type="component" value="Unassembled WGS sequence"/>
</dbReference>
<dbReference type="Gene3D" id="3.50.50.60">
    <property type="entry name" value="FAD/NAD(P)-binding domain"/>
    <property type="match status" value="1"/>
</dbReference>
<keyword evidence="3" id="KW-1185">Reference proteome</keyword>
<evidence type="ECO:0000259" key="1">
    <source>
        <dbReference type="Pfam" id="PF01593"/>
    </source>
</evidence>